<dbReference type="GO" id="GO:0043682">
    <property type="term" value="F:P-type divalent copper transporter activity"/>
    <property type="evidence" value="ECO:0007669"/>
    <property type="project" value="TreeGrafter"/>
</dbReference>
<sequence length="129" mass="13837">MSWNGWLTGTLTEGKPVVTAIASLDYEKSEILRVAAVVEKTASHPIAKAILDKAESLKKKKKASKSELVDLENRVGCLSSTMPTSSKQSKSVVYVGKEGEGIIGAIAISDVLRYDAKSTVSKYVSDTMD</sequence>
<evidence type="ECO:0000256" key="2">
    <source>
        <dbReference type="SAM" id="Coils"/>
    </source>
</evidence>
<dbReference type="EMBL" id="JAQQAF010000004">
    <property type="protein sequence ID" value="KAJ8492134.1"/>
    <property type="molecule type" value="Genomic_DNA"/>
</dbReference>
<proteinExistence type="predicted"/>
<dbReference type="PANTHER" id="PTHR43520">
    <property type="entry name" value="ATP7, ISOFORM B"/>
    <property type="match status" value="1"/>
</dbReference>
<name>A0AAV8R1Y0_ENSVE</name>
<dbReference type="SUPFAM" id="SSF81660">
    <property type="entry name" value="Metal cation-transporting ATPase, ATP-binding domain N"/>
    <property type="match status" value="1"/>
</dbReference>
<gene>
    <name evidence="3" type="ORF">OPV22_013855</name>
</gene>
<dbReference type="Proteomes" id="UP001222027">
    <property type="component" value="Unassembled WGS sequence"/>
</dbReference>
<dbReference type="InterPro" id="IPR023299">
    <property type="entry name" value="ATPase_P-typ_cyto_dom_N"/>
</dbReference>
<feature type="coiled-coil region" evidence="2">
    <location>
        <begin position="47"/>
        <end position="74"/>
    </location>
</feature>
<protein>
    <recommendedName>
        <fullName evidence="5">HMA domain-containing protein</fullName>
    </recommendedName>
</protein>
<organism evidence="3 4">
    <name type="scientific">Ensete ventricosum</name>
    <name type="common">Abyssinian banana</name>
    <name type="synonym">Musa ensete</name>
    <dbReference type="NCBI Taxonomy" id="4639"/>
    <lineage>
        <taxon>Eukaryota</taxon>
        <taxon>Viridiplantae</taxon>
        <taxon>Streptophyta</taxon>
        <taxon>Embryophyta</taxon>
        <taxon>Tracheophyta</taxon>
        <taxon>Spermatophyta</taxon>
        <taxon>Magnoliopsida</taxon>
        <taxon>Liliopsida</taxon>
        <taxon>Zingiberales</taxon>
        <taxon>Musaceae</taxon>
        <taxon>Ensete</taxon>
    </lineage>
</organism>
<keyword evidence="1" id="KW-1278">Translocase</keyword>
<keyword evidence="4" id="KW-1185">Reference proteome</keyword>
<evidence type="ECO:0000313" key="4">
    <source>
        <dbReference type="Proteomes" id="UP001222027"/>
    </source>
</evidence>
<dbReference type="AlphaFoldDB" id="A0AAV8R1Y0"/>
<accession>A0AAV8R1Y0</accession>
<reference evidence="3 4" key="1">
    <citation type="submission" date="2022-12" db="EMBL/GenBank/DDBJ databases">
        <title>Chromosome-scale assembly of the Ensete ventricosum genome.</title>
        <authorList>
            <person name="Dussert Y."/>
            <person name="Stocks J."/>
            <person name="Wendawek A."/>
            <person name="Woldeyes F."/>
            <person name="Nichols R.A."/>
            <person name="Borrell J.S."/>
        </authorList>
    </citation>
    <scope>NUCLEOTIDE SEQUENCE [LARGE SCALE GENOMIC DNA]</scope>
    <source>
        <strain evidence="4">cv. Maze</strain>
        <tissue evidence="3">Seeds</tissue>
    </source>
</reference>
<dbReference type="GO" id="GO:0000166">
    <property type="term" value="F:nucleotide binding"/>
    <property type="evidence" value="ECO:0007669"/>
    <property type="project" value="InterPro"/>
</dbReference>
<evidence type="ECO:0000313" key="3">
    <source>
        <dbReference type="EMBL" id="KAJ8492134.1"/>
    </source>
</evidence>
<dbReference type="GO" id="GO:0005507">
    <property type="term" value="F:copper ion binding"/>
    <property type="evidence" value="ECO:0007669"/>
    <property type="project" value="TreeGrafter"/>
</dbReference>
<keyword evidence="2" id="KW-0175">Coiled coil</keyword>
<dbReference type="Gene3D" id="3.40.1110.10">
    <property type="entry name" value="Calcium-transporting ATPase, cytoplasmic domain N"/>
    <property type="match status" value="1"/>
</dbReference>
<evidence type="ECO:0000256" key="1">
    <source>
        <dbReference type="ARBA" id="ARBA00022967"/>
    </source>
</evidence>
<dbReference type="PANTHER" id="PTHR43520:SF19">
    <property type="entry name" value="COPPER-TRANSPORTING ATPASE PAA2, CHLOROPLASTIC"/>
    <property type="match status" value="1"/>
</dbReference>
<dbReference type="GO" id="GO:0055070">
    <property type="term" value="P:copper ion homeostasis"/>
    <property type="evidence" value="ECO:0007669"/>
    <property type="project" value="TreeGrafter"/>
</dbReference>
<comment type="caution">
    <text evidence="3">The sequence shown here is derived from an EMBL/GenBank/DDBJ whole genome shotgun (WGS) entry which is preliminary data.</text>
</comment>
<evidence type="ECO:0008006" key="5">
    <source>
        <dbReference type="Google" id="ProtNLM"/>
    </source>
</evidence>
<dbReference type="GO" id="GO:0016020">
    <property type="term" value="C:membrane"/>
    <property type="evidence" value="ECO:0007669"/>
    <property type="project" value="TreeGrafter"/>
</dbReference>